<accession>A0A401QV14</accession>
<evidence type="ECO:0000259" key="7">
    <source>
        <dbReference type="Pfam" id="PF02211"/>
    </source>
</evidence>
<dbReference type="NCBIfam" id="TIGR03888">
    <property type="entry name" value="nitrile_beta"/>
    <property type="match status" value="1"/>
</dbReference>
<comment type="caution">
    <text evidence="9">The sequence shown here is derived from an EMBL/GenBank/DDBJ whole genome shotgun (WGS) entry which is preliminary data.</text>
</comment>
<dbReference type="InterPro" id="IPR003168">
    <property type="entry name" value="Nitrile_hydratase_bsu"/>
</dbReference>
<evidence type="ECO:0000256" key="6">
    <source>
        <dbReference type="SAM" id="MobiDB-lite"/>
    </source>
</evidence>
<dbReference type="Gene3D" id="1.10.472.20">
    <property type="entry name" value="Nitrile hydratase, beta subunit"/>
    <property type="match status" value="1"/>
</dbReference>
<name>A0A401QV14_STRNR</name>
<organism evidence="9 10">
    <name type="scientific">Streptomyces noursei</name>
    <name type="common">Streptomyces albulus</name>
    <dbReference type="NCBI Taxonomy" id="1971"/>
    <lineage>
        <taxon>Bacteria</taxon>
        <taxon>Bacillati</taxon>
        <taxon>Actinomycetota</taxon>
        <taxon>Actinomycetes</taxon>
        <taxon>Kitasatosporales</taxon>
        <taxon>Streptomycetaceae</taxon>
        <taxon>Streptomyces</taxon>
    </lineage>
</organism>
<keyword evidence="3 5" id="KW-0456">Lyase</keyword>
<reference evidence="9 10" key="1">
    <citation type="journal article" date="2019" name="Microbiol. Resour. Announc.">
        <title>Draft Genome Sequence of the Most Traditional epsilon-Poly-l-Lysine Producer, Streptomyces albulus NBRC14147.</title>
        <authorList>
            <person name="Yamanaka K."/>
            <person name="Hamano Y."/>
        </authorList>
    </citation>
    <scope>NUCLEOTIDE SEQUENCE [LARGE SCALE GENOMIC DNA]</scope>
    <source>
        <strain evidence="9 10">NBRC 14147</strain>
    </source>
</reference>
<gene>
    <name evidence="9" type="ORF">SALB_01837</name>
</gene>
<evidence type="ECO:0000259" key="8">
    <source>
        <dbReference type="Pfam" id="PF21006"/>
    </source>
</evidence>
<sequence length="223" mass="24255">MDGIADMGGTQGWGPVHPPQRAEPVFAEDWQRKAFALAILSSRAASGGINTDAFRHALERLDRAHYLDDGYFGRWLNAGELMLTERAILAPGAVEARARNLSGEHVPEPPVTEPVLPHYAPTAEGSLRSLDAAPAFGVGQRVRARNVSVPGHTRLPGYVRGHAGVVEIIQPAHVLPDTNAHFMGENPQYVYSVLFDSHELWGPDAEPFTVTVDVYESYLEATA</sequence>
<feature type="domain" description="Nitrile hydratase beta subunit-like N-terminal" evidence="8">
    <location>
        <begin position="1"/>
        <end position="109"/>
    </location>
</feature>
<evidence type="ECO:0000256" key="1">
    <source>
        <dbReference type="ARBA" id="ARBA00004042"/>
    </source>
</evidence>
<dbReference type="InterPro" id="IPR024690">
    <property type="entry name" value="CN_hydtase_beta_dom_C"/>
</dbReference>
<evidence type="ECO:0000313" key="10">
    <source>
        <dbReference type="Proteomes" id="UP000288351"/>
    </source>
</evidence>
<dbReference type="InterPro" id="IPR008990">
    <property type="entry name" value="Elect_transpt_acc-like_dom_sf"/>
</dbReference>
<dbReference type="Pfam" id="PF21006">
    <property type="entry name" value="NHase_beta_N"/>
    <property type="match status" value="1"/>
</dbReference>
<dbReference type="AlphaFoldDB" id="A0A401QV14"/>
<dbReference type="EC" id="4.2.1.84" evidence="5"/>
<evidence type="ECO:0000256" key="4">
    <source>
        <dbReference type="ARBA" id="ARBA00044877"/>
    </source>
</evidence>
<evidence type="ECO:0000256" key="3">
    <source>
        <dbReference type="ARBA" id="ARBA00023239"/>
    </source>
</evidence>
<evidence type="ECO:0000256" key="5">
    <source>
        <dbReference type="PIRNR" id="PIRNR001427"/>
    </source>
</evidence>
<comment type="function">
    <text evidence="1 5">NHase catalyzes the hydration of various nitrile compounds to the corresponding amides.</text>
</comment>
<dbReference type="EMBL" id="BHXC01000006">
    <property type="protein sequence ID" value="GCB89163.1"/>
    <property type="molecule type" value="Genomic_DNA"/>
</dbReference>
<comment type="catalytic activity">
    <reaction evidence="4 5">
        <text>an aliphatic primary amide = an aliphatic nitrile + H2O</text>
        <dbReference type="Rhea" id="RHEA:12673"/>
        <dbReference type="ChEBI" id="CHEBI:15377"/>
        <dbReference type="ChEBI" id="CHEBI:65285"/>
        <dbReference type="ChEBI" id="CHEBI:80291"/>
        <dbReference type="EC" id="4.2.1.84"/>
    </reaction>
</comment>
<dbReference type="PIRSF" id="PIRSF001427">
    <property type="entry name" value="NHase_beta"/>
    <property type="match status" value="1"/>
</dbReference>
<evidence type="ECO:0000313" key="9">
    <source>
        <dbReference type="EMBL" id="GCB89163.1"/>
    </source>
</evidence>
<dbReference type="RefSeq" id="WP_016578281.1">
    <property type="nucleotide sequence ID" value="NZ_BHXC01000006.1"/>
</dbReference>
<proteinExistence type="inferred from homology"/>
<dbReference type="SUPFAM" id="SSF50090">
    <property type="entry name" value="Electron transport accessory proteins"/>
    <property type="match status" value="1"/>
</dbReference>
<protein>
    <recommendedName>
        <fullName evidence="5">Nitrile hydratase subunit beta</fullName>
        <shortName evidence="5">NHase</shortName>
        <ecNumber evidence="5">4.2.1.84</ecNumber>
    </recommendedName>
</protein>
<dbReference type="GO" id="GO:0046914">
    <property type="term" value="F:transition metal ion binding"/>
    <property type="evidence" value="ECO:0007669"/>
    <property type="project" value="InterPro"/>
</dbReference>
<dbReference type="InterPro" id="IPR042262">
    <property type="entry name" value="CN_hydtase_beta_C"/>
</dbReference>
<evidence type="ECO:0000256" key="2">
    <source>
        <dbReference type="ARBA" id="ARBA00009098"/>
    </source>
</evidence>
<feature type="domain" description="Nitrile hydratase beta subunit" evidence="7">
    <location>
        <begin position="128"/>
        <end position="220"/>
    </location>
</feature>
<dbReference type="GO" id="GO:0018822">
    <property type="term" value="F:nitrile hydratase activity"/>
    <property type="evidence" value="ECO:0007669"/>
    <property type="project" value="UniProtKB-EC"/>
</dbReference>
<dbReference type="InterPro" id="IPR049054">
    <property type="entry name" value="CN_hydtase_beta-like_N"/>
</dbReference>
<dbReference type="Pfam" id="PF02211">
    <property type="entry name" value="NHase_beta_C"/>
    <property type="match status" value="1"/>
</dbReference>
<dbReference type="Proteomes" id="UP000288351">
    <property type="component" value="Unassembled WGS sequence"/>
</dbReference>
<feature type="region of interest" description="Disordered" evidence="6">
    <location>
        <begin position="1"/>
        <end position="21"/>
    </location>
</feature>
<dbReference type="Gene3D" id="2.30.30.50">
    <property type="match status" value="1"/>
</dbReference>
<comment type="similarity">
    <text evidence="2 5">Belongs to the nitrile hydratase subunit beta family.</text>
</comment>